<accession>A0AAE1E5Y3</accession>
<dbReference type="AlphaFoldDB" id="A0AAE1E5Y3"/>
<reference evidence="1" key="1">
    <citation type="journal article" date="2023" name="G3 (Bethesda)">
        <title>A reference genome for the long-term kleptoplast-retaining sea slug Elysia crispata morphotype clarki.</title>
        <authorList>
            <person name="Eastman K.E."/>
            <person name="Pendleton A.L."/>
            <person name="Shaikh M.A."/>
            <person name="Suttiyut T."/>
            <person name="Ogas R."/>
            <person name="Tomko P."/>
            <person name="Gavelis G."/>
            <person name="Widhalm J.R."/>
            <person name="Wisecaver J.H."/>
        </authorList>
    </citation>
    <scope>NUCLEOTIDE SEQUENCE</scope>
    <source>
        <strain evidence="1">ECLA1</strain>
    </source>
</reference>
<dbReference type="Proteomes" id="UP001283361">
    <property type="component" value="Unassembled WGS sequence"/>
</dbReference>
<comment type="caution">
    <text evidence="1">The sequence shown here is derived from an EMBL/GenBank/DDBJ whole genome shotgun (WGS) entry which is preliminary data.</text>
</comment>
<organism evidence="1 2">
    <name type="scientific">Elysia crispata</name>
    <name type="common">lettuce slug</name>
    <dbReference type="NCBI Taxonomy" id="231223"/>
    <lineage>
        <taxon>Eukaryota</taxon>
        <taxon>Metazoa</taxon>
        <taxon>Spiralia</taxon>
        <taxon>Lophotrochozoa</taxon>
        <taxon>Mollusca</taxon>
        <taxon>Gastropoda</taxon>
        <taxon>Heterobranchia</taxon>
        <taxon>Euthyneura</taxon>
        <taxon>Panpulmonata</taxon>
        <taxon>Sacoglossa</taxon>
        <taxon>Placobranchoidea</taxon>
        <taxon>Plakobranchidae</taxon>
        <taxon>Elysia</taxon>
    </lineage>
</organism>
<evidence type="ECO:0000313" key="2">
    <source>
        <dbReference type="Proteomes" id="UP001283361"/>
    </source>
</evidence>
<name>A0AAE1E5Y3_9GAST</name>
<evidence type="ECO:0000313" key="1">
    <source>
        <dbReference type="EMBL" id="KAK3795212.1"/>
    </source>
</evidence>
<proteinExistence type="predicted"/>
<protein>
    <submittedName>
        <fullName evidence="1">Uncharacterized protein</fullName>
    </submittedName>
</protein>
<keyword evidence="2" id="KW-1185">Reference proteome</keyword>
<gene>
    <name evidence="1" type="ORF">RRG08_056275</name>
</gene>
<dbReference type="EMBL" id="JAWDGP010001077">
    <property type="protein sequence ID" value="KAK3795212.1"/>
    <property type="molecule type" value="Genomic_DNA"/>
</dbReference>
<sequence>MSEKIPFVKPDAIITHPKPVWHEVGRSRLTKSAAIKPMQHRPVATEMGGSKLFYHYIDQGSEWRGMDIAKCVVGDRMV</sequence>